<dbReference type="HOGENOM" id="CLU_053306_3_0_7"/>
<keyword evidence="5 9" id="KW-0028">Amino-acid biosynthesis</keyword>
<protein>
    <recommendedName>
        <fullName evidence="3 9">Diaminopimelate epimerase</fullName>
        <shortName evidence="9">DAP epimerase</shortName>
        <ecNumber evidence="3 9">5.1.1.7</ecNumber>
    </recommendedName>
    <alternativeName>
        <fullName evidence="9">PLP-independent amino acid racemase</fullName>
    </alternativeName>
</protein>
<evidence type="ECO:0000256" key="1">
    <source>
        <dbReference type="ARBA" id="ARBA00005196"/>
    </source>
</evidence>
<accession>A5G8E2</accession>
<dbReference type="STRING" id="351605.Gura_3911"/>
<keyword evidence="6 9" id="KW-0457">Lysine biosynthesis</keyword>
<evidence type="ECO:0000313" key="11">
    <source>
        <dbReference type="EMBL" id="ABQ28060.1"/>
    </source>
</evidence>
<comment type="catalytic activity">
    <reaction evidence="8 9">
        <text>(2S,6S)-2,6-diaminopimelate = meso-2,6-diaminopimelate</text>
        <dbReference type="Rhea" id="RHEA:15393"/>
        <dbReference type="ChEBI" id="CHEBI:57609"/>
        <dbReference type="ChEBI" id="CHEBI:57791"/>
        <dbReference type="EC" id="5.1.1.7"/>
    </reaction>
</comment>
<feature type="site" description="Could be important to modulate the pK values of the two catalytic cysteine residues" evidence="9">
    <location>
        <position position="164"/>
    </location>
</feature>
<dbReference type="GO" id="GO:0009089">
    <property type="term" value="P:lysine biosynthetic process via diaminopimelate"/>
    <property type="evidence" value="ECO:0007669"/>
    <property type="project" value="UniProtKB-UniRule"/>
</dbReference>
<feature type="active site" description="Proton acceptor" evidence="9">
    <location>
        <position position="222"/>
    </location>
</feature>
<keyword evidence="4 9" id="KW-0963">Cytoplasm</keyword>
<feature type="binding site" evidence="9">
    <location>
        <begin position="72"/>
        <end position="73"/>
    </location>
    <ligand>
        <name>substrate</name>
    </ligand>
</feature>
<feature type="binding site" evidence="9">
    <location>
        <position position="11"/>
    </location>
    <ligand>
        <name>substrate</name>
    </ligand>
</feature>
<name>A5G8E2_GEOUR</name>
<dbReference type="InterPro" id="IPR001653">
    <property type="entry name" value="DAP_epimerase_DapF"/>
</dbReference>
<feature type="active site" evidence="10">
    <location>
        <position position="71"/>
    </location>
</feature>
<dbReference type="GO" id="GO:0005829">
    <property type="term" value="C:cytosol"/>
    <property type="evidence" value="ECO:0007669"/>
    <property type="project" value="TreeGrafter"/>
</dbReference>
<dbReference type="GO" id="GO:0008837">
    <property type="term" value="F:diaminopimelate epimerase activity"/>
    <property type="evidence" value="ECO:0007669"/>
    <property type="project" value="UniProtKB-UniRule"/>
</dbReference>
<dbReference type="OrthoDB" id="9805408at2"/>
<organism evidence="11 12">
    <name type="scientific">Geotalea uraniireducens (strain Rf4)</name>
    <name type="common">Geobacter uraniireducens</name>
    <dbReference type="NCBI Taxonomy" id="351605"/>
    <lineage>
        <taxon>Bacteria</taxon>
        <taxon>Pseudomonadati</taxon>
        <taxon>Thermodesulfobacteriota</taxon>
        <taxon>Desulfuromonadia</taxon>
        <taxon>Geobacterales</taxon>
        <taxon>Geobacteraceae</taxon>
        <taxon>Geotalea</taxon>
    </lineage>
</organism>
<dbReference type="FunFam" id="3.10.310.10:FF:000009">
    <property type="entry name" value="Diaminopimelate epimerase chloroplastic"/>
    <property type="match status" value="1"/>
</dbReference>
<dbReference type="AlphaFoldDB" id="A5G8E2"/>
<dbReference type="RefSeq" id="WP_011940703.1">
    <property type="nucleotide sequence ID" value="NC_009483.1"/>
</dbReference>
<evidence type="ECO:0000256" key="7">
    <source>
        <dbReference type="ARBA" id="ARBA00023235"/>
    </source>
</evidence>
<proteinExistence type="inferred from homology"/>
<comment type="pathway">
    <text evidence="1 9">Amino-acid biosynthesis; L-lysine biosynthesis via DAP pathway; DL-2,6-diaminopimelate from LL-2,6-diaminopimelate: step 1/1.</text>
</comment>
<dbReference type="InterPro" id="IPR018510">
    <property type="entry name" value="DAP_epimerase_AS"/>
</dbReference>
<feature type="binding site" evidence="9">
    <location>
        <begin position="213"/>
        <end position="214"/>
    </location>
    <ligand>
        <name>substrate</name>
    </ligand>
</feature>
<dbReference type="KEGG" id="gur:Gura_3911"/>
<feature type="site" description="Could be important to modulate the pK values of the two catalytic cysteine residues" evidence="9">
    <location>
        <position position="213"/>
    </location>
</feature>
<dbReference type="Proteomes" id="UP000006695">
    <property type="component" value="Chromosome"/>
</dbReference>
<dbReference type="EC" id="5.1.1.7" evidence="3 9"/>
<keyword evidence="7 9" id="KW-0413">Isomerase</keyword>
<sequence length="278" mass="30511">MKFTKMHGAGNDYVYVNCFSERVDNPADVAIKVSNRNFGIGSDGLILIMPSDKADVRMRMFNSDGSESEMCGNGIRCVAKYAYDHGIVGKKEISAETGAGILTLQLFTNEANKVEKVRVNMGRPRLTRSEIPMTGEAGAKVINEPLNILHTTFHITCASMGNPHCVIFVDDVENFQVEKYGPIIENHEIFPRRTNVEFVQIISRTEVRQRTWERGAGETLACGTGASAVCVAGALNGLTEKKILNHLSGGDLELEWAEDGFLYMTGPAVEVFSGEIEI</sequence>
<feature type="binding site" evidence="9">
    <location>
        <position position="162"/>
    </location>
    <ligand>
        <name>substrate</name>
    </ligand>
</feature>
<comment type="subunit">
    <text evidence="9">Homodimer.</text>
</comment>
<dbReference type="PANTHER" id="PTHR31689:SF0">
    <property type="entry name" value="DIAMINOPIMELATE EPIMERASE"/>
    <property type="match status" value="1"/>
</dbReference>
<evidence type="ECO:0000256" key="9">
    <source>
        <dbReference type="HAMAP-Rule" id="MF_00197"/>
    </source>
</evidence>
<evidence type="ECO:0000256" key="3">
    <source>
        <dbReference type="ARBA" id="ARBA00013080"/>
    </source>
</evidence>
<dbReference type="EMBL" id="CP000698">
    <property type="protein sequence ID" value="ABQ28060.1"/>
    <property type="molecule type" value="Genomic_DNA"/>
</dbReference>
<feature type="binding site" evidence="9">
    <location>
        <position position="195"/>
    </location>
    <ligand>
        <name>substrate</name>
    </ligand>
</feature>
<evidence type="ECO:0000256" key="4">
    <source>
        <dbReference type="ARBA" id="ARBA00022490"/>
    </source>
</evidence>
<keyword evidence="12" id="KW-1185">Reference proteome</keyword>
<comment type="subcellular location">
    <subcellularLocation>
        <location evidence="9">Cytoplasm</location>
    </subcellularLocation>
</comment>
<evidence type="ECO:0000256" key="6">
    <source>
        <dbReference type="ARBA" id="ARBA00023154"/>
    </source>
</evidence>
<evidence type="ECO:0000256" key="10">
    <source>
        <dbReference type="PROSITE-ProRule" id="PRU10125"/>
    </source>
</evidence>
<feature type="binding site" evidence="9">
    <location>
        <position position="62"/>
    </location>
    <ligand>
        <name>substrate</name>
    </ligand>
</feature>
<dbReference type="SUPFAM" id="SSF54506">
    <property type="entry name" value="Diaminopimelate epimerase-like"/>
    <property type="match status" value="2"/>
</dbReference>
<evidence type="ECO:0000256" key="2">
    <source>
        <dbReference type="ARBA" id="ARBA00010219"/>
    </source>
</evidence>
<dbReference type="PROSITE" id="PS01326">
    <property type="entry name" value="DAP_EPIMERASE"/>
    <property type="match status" value="1"/>
</dbReference>
<comment type="function">
    <text evidence="9">Catalyzes the stereoinversion of LL-2,6-diaminopimelate (L,L-DAP) to meso-diaminopimelate (meso-DAP), a precursor of L-lysine and an essential component of the bacterial peptidoglycan.</text>
</comment>
<comment type="caution">
    <text evidence="9">Lacks conserved residue(s) required for the propagation of feature annotation.</text>
</comment>
<evidence type="ECO:0000256" key="5">
    <source>
        <dbReference type="ARBA" id="ARBA00022605"/>
    </source>
</evidence>
<dbReference type="NCBIfam" id="TIGR00652">
    <property type="entry name" value="DapF"/>
    <property type="match status" value="1"/>
</dbReference>
<dbReference type="UniPathway" id="UPA00034">
    <property type="reaction ID" value="UER00025"/>
</dbReference>
<reference evidence="11 12" key="1">
    <citation type="submission" date="2007-05" db="EMBL/GenBank/DDBJ databases">
        <title>Complete sequence of Geobacter uraniireducens Rf4.</title>
        <authorList>
            <consortium name="US DOE Joint Genome Institute"/>
            <person name="Copeland A."/>
            <person name="Lucas S."/>
            <person name="Lapidus A."/>
            <person name="Barry K."/>
            <person name="Detter J.C."/>
            <person name="Glavina del Rio T."/>
            <person name="Hammon N."/>
            <person name="Israni S."/>
            <person name="Dalin E."/>
            <person name="Tice H."/>
            <person name="Pitluck S."/>
            <person name="Chertkov O."/>
            <person name="Brettin T."/>
            <person name="Bruce D."/>
            <person name="Han C."/>
            <person name="Schmutz J."/>
            <person name="Larimer F."/>
            <person name="Land M."/>
            <person name="Hauser L."/>
            <person name="Kyrpides N."/>
            <person name="Mikhailova N."/>
            <person name="Shelobolina E."/>
            <person name="Aklujkar M."/>
            <person name="Lovley D."/>
            <person name="Richardson P."/>
        </authorList>
    </citation>
    <scope>NUCLEOTIDE SEQUENCE [LARGE SCALE GENOMIC DNA]</scope>
    <source>
        <strain evidence="11 12">Rf4</strain>
    </source>
</reference>
<dbReference type="HAMAP" id="MF_00197">
    <property type="entry name" value="DAP_epimerase"/>
    <property type="match status" value="1"/>
</dbReference>
<dbReference type="Pfam" id="PF01678">
    <property type="entry name" value="DAP_epimerase"/>
    <property type="match status" value="2"/>
</dbReference>
<gene>
    <name evidence="9" type="primary">dapF</name>
    <name evidence="11" type="ordered locus">Gura_3911</name>
</gene>
<comment type="similarity">
    <text evidence="2 9">Belongs to the diaminopimelate epimerase family.</text>
</comment>
<evidence type="ECO:0000256" key="8">
    <source>
        <dbReference type="ARBA" id="ARBA00051712"/>
    </source>
</evidence>
<dbReference type="Gene3D" id="3.10.310.10">
    <property type="entry name" value="Diaminopimelate Epimerase, Chain A, domain 1"/>
    <property type="match status" value="2"/>
</dbReference>
<feature type="binding site" evidence="9">
    <location>
        <begin position="223"/>
        <end position="224"/>
    </location>
    <ligand>
        <name>substrate</name>
    </ligand>
</feature>
<evidence type="ECO:0000313" key="12">
    <source>
        <dbReference type="Proteomes" id="UP000006695"/>
    </source>
</evidence>
<feature type="active site" description="Proton donor" evidence="9">
    <location>
        <position position="71"/>
    </location>
</feature>
<dbReference type="PANTHER" id="PTHR31689">
    <property type="entry name" value="DIAMINOPIMELATE EPIMERASE, CHLOROPLASTIC"/>
    <property type="match status" value="1"/>
</dbReference>
<dbReference type="FunFam" id="3.10.310.10:FF:000001">
    <property type="entry name" value="Diaminopimelate epimerase"/>
    <property type="match status" value="1"/>
</dbReference>